<dbReference type="InterPro" id="IPR011990">
    <property type="entry name" value="TPR-like_helical_dom_sf"/>
</dbReference>
<dbReference type="PRINTS" id="PR00364">
    <property type="entry name" value="DISEASERSIST"/>
</dbReference>
<name>A0ABP8CK80_9ACTN</name>
<evidence type="ECO:0000313" key="3">
    <source>
        <dbReference type="Proteomes" id="UP001501710"/>
    </source>
</evidence>
<dbReference type="Gene3D" id="1.25.40.10">
    <property type="entry name" value="Tetratricopeptide repeat domain"/>
    <property type="match status" value="2"/>
</dbReference>
<dbReference type="Pfam" id="PF13424">
    <property type="entry name" value="TPR_12"/>
    <property type="match status" value="2"/>
</dbReference>
<dbReference type="SUPFAM" id="SSF52540">
    <property type="entry name" value="P-loop containing nucleoside triphosphate hydrolases"/>
    <property type="match status" value="1"/>
</dbReference>
<sequence>MSIHYHQGDGPRSRGPAAGLRRGVTTFIGRTEQRENLGRLLDYQHNPFPLVNVLNGPGCGKTSLALRVARDVAAGYPGGQLFLELSQAGLPELDAFEALFRLLLQLGLPENRIPESLSGRIEVFHAELRKPTLLLLDSVTSVSQVLELLPNRPDCGVLMTSRRSFSELEGIREMDLGSMPDDEAHALLETRIGADRVAAEPDAARRIVQLCGGLPLALHMAGAQLTKPANKRLPLSRFADRLAAERLDLLQTDNLDLRSSFSVSYQELSPQAARHFRLLSLIAVPDFGTALAVAVDGTAAGEETLAELLNTHLIEPVGEDRCRFHDLVKVFAQERAAAEDTGDEREAAVDRALAWAVETVTHWGSHIGVDGRRTADDAAYEAALRGLDSEHRALMALVRQAAETGRDDVPWRLVSHLAGYFEVRGDWSDWLESAELAMESASRLTDPFALAVARHMRSWPLRQYRRLTEAIEESVAALALLRNVPAEEVPRADVLSHLGTLYRESHRYDEAEHCLDQAAEIFRAVADPHGEGLVLRTLGHVQFWRRDLDGAEITLTRAISLLSSVGDQAAEGWSHNNLCSVRGAQWRYEDAEQHHQEALRIFERIEHRQGQAWAHNHLGRILRQYGRTAEAIEHNSQALELFVEIGDLYGRGWALVHLGVARQDPEQLQEAKRIFAGMDVPEQDGLGTTLLWQGHFQRDPALLNEAIGHFEVVGSLLGQGNALRERADLERRTGDHRAAARSYENALTFLRRAADPHGEALALLGLAEIDPAADHAAAAEAILTRLGLNRP</sequence>
<evidence type="ECO:0008006" key="4">
    <source>
        <dbReference type="Google" id="ProtNLM"/>
    </source>
</evidence>
<dbReference type="EMBL" id="BAABAS010000021">
    <property type="protein sequence ID" value="GAA4240114.1"/>
    <property type="molecule type" value="Genomic_DNA"/>
</dbReference>
<dbReference type="PANTHER" id="PTHR47691:SF3">
    <property type="entry name" value="HTH-TYPE TRANSCRIPTIONAL REGULATOR RV0890C-RELATED"/>
    <property type="match status" value="1"/>
</dbReference>
<dbReference type="Gene3D" id="1.10.8.430">
    <property type="entry name" value="Helical domain of apoptotic protease-activating factors"/>
    <property type="match status" value="1"/>
</dbReference>
<feature type="compositionally biased region" description="Basic and acidic residues" evidence="1">
    <location>
        <begin position="1"/>
        <end position="12"/>
    </location>
</feature>
<evidence type="ECO:0000256" key="1">
    <source>
        <dbReference type="SAM" id="MobiDB-lite"/>
    </source>
</evidence>
<gene>
    <name evidence="2" type="ORF">GCM10022254_63660</name>
</gene>
<comment type="caution">
    <text evidence="2">The sequence shown here is derived from an EMBL/GenBank/DDBJ whole genome shotgun (WGS) entry which is preliminary data.</text>
</comment>
<accession>A0ABP8CK80</accession>
<dbReference type="InterPro" id="IPR019734">
    <property type="entry name" value="TPR_rpt"/>
</dbReference>
<reference evidence="3" key="1">
    <citation type="journal article" date="2019" name="Int. J. Syst. Evol. Microbiol.">
        <title>The Global Catalogue of Microorganisms (GCM) 10K type strain sequencing project: providing services to taxonomists for standard genome sequencing and annotation.</title>
        <authorList>
            <consortium name="The Broad Institute Genomics Platform"/>
            <consortium name="The Broad Institute Genome Sequencing Center for Infectious Disease"/>
            <person name="Wu L."/>
            <person name="Ma J."/>
        </authorList>
    </citation>
    <scope>NUCLEOTIDE SEQUENCE [LARGE SCALE GENOMIC DNA]</scope>
    <source>
        <strain evidence="3">JCM 17440</strain>
    </source>
</reference>
<organism evidence="2 3">
    <name type="scientific">Actinomadura meridiana</name>
    <dbReference type="NCBI Taxonomy" id="559626"/>
    <lineage>
        <taxon>Bacteria</taxon>
        <taxon>Bacillati</taxon>
        <taxon>Actinomycetota</taxon>
        <taxon>Actinomycetes</taxon>
        <taxon>Streptosporangiales</taxon>
        <taxon>Thermomonosporaceae</taxon>
        <taxon>Actinomadura</taxon>
    </lineage>
</organism>
<dbReference type="Proteomes" id="UP001501710">
    <property type="component" value="Unassembled WGS sequence"/>
</dbReference>
<dbReference type="InterPro" id="IPR027417">
    <property type="entry name" value="P-loop_NTPase"/>
</dbReference>
<dbReference type="Gene3D" id="3.40.50.300">
    <property type="entry name" value="P-loop containing nucleotide triphosphate hydrolases"/>
    <property type="match status" value="1"/>
</dbReference>
<dbReference type="SMART" id="SM00028">
    <property type="entry name" value="TPR"/>
    <property type="match status" value="5"/>
</dbReference>
<dbReference type="SUPFAM" id="SSF48452">
    <property type="entry name" value="TPR-like"/>
    <property type="match status" value="2"/>
</dbReference>
<keyword evidence="3" id="KW-1185">Reference proteome</keyword>
<proteinExistence type="predicted"/>
<feature type="region of interest" description="Disordered" evidence="1">
    <location>
        <begin position="1"/>
        <end position="21"/>
    </location>
</feature>
<evidence type="ECO:0000313" key="2">
    <source>
        <dbReference type="EMBL" id="GAA4240114.1"/>
    </source>
</evidence>
<dbReference type="InterPro" id="IPR042197">
    <property type="entry name" value="Apaf_helical"/>
</dbReference>
<protein>
    <recommendedName>
        <fullName evidence="4">Tetratricopeptide repeat protein</fullName>
    </recommendedName>
</protein>
<dbReference type="PANTHER" id="PTHR47691">
    <property type="entry name" value="REGULATOR-RELATED"/>
    <property type="match status" value="1"/>
</dbReference>